<dbReference type="PANTHER" id="PTHR31034">
    <property type="entry name" value="TRANSMEMBRANE PROTEIN 101"/>
    <property type="match status" value="1"/>
</dbReference>
<reference evidence="3 4" key="1">
    <citation type="submission" date="2025-04" db="UniProtKB">
        <authorList>
            <consortium name="RefSeq"/>
        </authorList>
    </citation>
    <scope>IDENTIFICATION</scope>
    <source>
        <tissue evidence="3 4">Gonads</tissue>
    </source>
</reference>
<proteinExistence type="predicted"/>
<feature type="transmembrane region" description="Helical" evidence="1">
    <location>
        <begin position="166"/>
        <end position="184"/>
    </location>
</feature>
<dbReference type="InterPro" id="IPR029371">
    <property type="entry name" value="TMEM101"/>
</dbReference>
<feature type="transmembrane region" description="Helical" evidence="1">
    <location>
        <begin position="71"/>
        <end position="90"/>
    </location>
</feature>
<feature type="transmembrane region" description="Helical" evidence="1">
    <location>
        <begin position="133"/>
        <end position="151"/>
    </location>
</feature>
<evidence type="ECO:0000313" key="4">
    <source>
        <dbReference type="RefSeq" id="XP_013380343.1"/>
    </source>
</evidence>
<dbReference type="GO" id="GO:0043123">
    <property type="term" value="P:positive regulation of canonical NF-kappaB signal transduction"/>
    <property type="evidence" value="ECO:0007669"/>
    <property type="project" value="TreeGrafter"/>
</dbReference>
<dbReference type="OMA" id="HVEFWNQ"/>
<dbReference type="Proteomes" id="UP000085678">
    <property type="component" value="Unplaced"/>
</dbReference>
<feature type="transmembrane region" description="Helical" evidence="1">
    <location>
        <begin position="12"/>
        <end position="36"/>
    </location>
</feature>
<feature type="transmembrane region" description="Helical" evidence="1">
    <location>
        <begin position="102"/>
        <end position="121"/>
    </location>
</feature>
<evidence type="ECO:0000313" key="2">
    <source>
        <dbReference type="Proteomes" id="UP000085678"/>
    </source>
</evidence>
<evidence type="ECO:0000256" key="1">
    <source>
        <dbReference type="SAM" id="Phobius"/>
    </source>
</evidence>
<keyword evidence="2" id="KW-1185">Reference proteome</keyword>
<protein>
    <submittedName>
        <fullName evidence="3 4">Transmembrane protein 101-like</fullName>
    </submittedName>
</protein>
<organism evidence="2 3">
    <name type="scientific">Lingula anatina</name>
    <name type="common">Brachiopod</name>
    <name type="synonym">Lingula unguis</name>
    <dbReference type="NCBI Taxonomy" id="7574"/>
    <lineage>
        <taxon>Eukaryota</taxon>
        <taxon>Metazoa</taxon>
        <taxon>Spiralia</taxon>
        <taxon>Lophotrochozoa</taxon>
        <taxon>Brachiopoda</taxon>
        <taxon>Linguliformea</taxon>
        <taxon>Lingulata</taxon>
        <taxon>Lingulida</taxon>
        <taxon>Linguloidea</taxon>
        <taxon>Lingulidae</taxon>
        <taxon>Lingula</taxon>
    </lineage>
</organism>
<gene>
    <name evidence="3" type="primary">LOC106151555</name>
    <name evidence="4" type="synonym">LOC106151557</name>
</gene>
<keyword evidence="1" id="KW-0812">Transmembrane</keyword>
<dbReference type="RefSeq" id="XP_013380341.1">
    <property type="nucleotide sequence ID" value="XM_013524887.2"/>
</dbReference>
<dbReference type="STRING" id="7574.A0A1S3H4F0"/>
<dbReference type="OrthoDB" id="6082754at2759"/>
<dbReference type="Pfam" id="PF15111">
    <property type="entry name" value="TMEM101"/>
    <property type="match status" value="1"/>
</dbReference>
<dbReference type="RefSeq" id="XP_013380343.1">
    <property type="nucleotide sequence ID" value="XM_013524889.2"/>
</dbReference>
<keyword evidence="1" id="KW-1133">Transmembrane helix</keyword>
<feature type="transmembrane region" description="Helical" evidence="1">
    <location>
        <begin position="48"/>
        <end position="64"/>
    </location>
</feature>
<dbReference type="KEGG" id="lak:106151557"/>
<evidence type="ECO:0000313" key="3">
    <source>
        <dbReference type="RefSeq" id="XP_013380341.1"/>
    </source>
</evidence>
<dbReference type="KEGG" id="lak:106151555"/>
<feature type="transmembrane region" description="Helical" evidence="1">
    <location>
        <begin position="222"/>
        <end position="241"/>
    </location>
</feature>
<dbReference type="GeneID" id="106151555"/>
<name>A0A1S3H4F0_LINAN</name>
<accession>A0A1S3H4F0</accession>
<dbReference type="PANTHER" id="PTHR31034:SF2">
    <property type="entry name" value="TRANSMEMBRANE PROTEIN 101"/>
    <property type="match status" value="1"/>
</dbReference>
<dbReference type="AlphaFoldDB" id="A0A1S3H4F0"/>
<sequence>MADWRDWALKACLFFLSRFPLVNAVTLLMVIGATAIREEDSPLPPKLVYGHVIVQVVCGMAYQLKWKRKEVSLILCGQMLHLAYVALTYPKLQYSDWLRVKIASRLLGPVGVYLYFADLLNKTSSKQLRKSSEAILGTYLVCISYLLLNSSDDKNGLKAHLPGGDWALYVIVGMLGACSVALFSGMYLRDACYLTIGLITLYSVFIEGDIDFWTKRRRVPYWVHIRLILDNVCVIVGLIFMRLMHGRKMKID</sequence>
<dbReference type="GeneID" id="106151557"/>
<keyword evidence="1" id="KW-0472">Membrane</keyword>